<evidence type="ECO:0000313" key="1">
    <source>
        <dbReference type="EMBL" id="CAK0884912.1"/>
    </source>
</evidence>
<accession>A0ABN9WGF9</accession>
<dbReference type="EMBL" id="CAUYUJ010018604">
    <property type="protein sequence ID" value="CAK0884912.1"/>
    <property type="molecule type" value="Genomic_DNA"/>
</dbReference>
<sequence length="165" mass="18591">MNIPIDMQKIVVQTIVEVGMESELADTVPDILAELTKGHRCKVKAVEEALSAVFECGADQNSCIVRFLLLIFPKSPTSEWGWSRVGWNWQQWWGNVDKILTSLDPTSAFEALCELLKSIEADSGAYLPHQQIWEPKRLETVRSALCKYGGFLEDELSAAFDMELK</sequence>
<name>A0ABN9WGF9_9DINO</name>
<dbReference type="Proteomes" id="UP001189429">
    <property type="component" value="Unassembled WGS sequence"/>
</dbReference>
<proteinExistence type="predicted"/>
<reference evidence="1" key="1">
    <citation type="submission" date="2023-10" db="EMBL/GenBank/DDBJ databases">
        <authorList>
            <person name="Chen Y."/>
            <person name="Shah S."/>
            <person name="Dougan E. K."/>
            <person name="Thang M."/>
            <person name="Chan C."/>
        </authorList>
    </citation>
    <scope>NUCLEOTIDE SEQUENCE [LARGE SCALE GENOMIC DNA]</scope>
</reference>
<evidence type="ECO:0000313" key="2">
    <source>
        <dbReference type="Proteomes" id="UP001189429"/>
    </source>
</evidence>
<gene>
    <name evidence="1" type="ORF">PCOR1329_LOCUS66676</name>
</gene>
<organism evidence="1 2">
    <name type="scientific">Prorocentrum cordatum</name>
    <dbReference type="NCBI Taxonomy" id="2364126"/>
    <lineage>
        <taxon>Eukaryota</taxon>
        <taxon>Sar</taxon>
        <taxon>Alveolata</taxon>
        <taxon>Dinophyceae</taxon>
        <taxon>Prorocentrales</taxon>
        <taxon>Prorocentraceae</taxon>
        <taxon>Prorocentrum</taxon>
    </lineage>
</organism>
<comment type="caution">
    <text evidence="1">The sequence shown here is derived from an EMBL/GenBank/DDBJ whole genome shotgun (WGS) entry which is preliminary data.</text>
</comment>
<keyword evidence="2" id="KW-1185">Reference proteome</keyword>
<protein>
    <submittedName>
        <fullName evidence="1">Uncharacterized protein</fullName>
    </submittedName>
</protein>